<feature type="compositionally biased region" description="Low complexity" evidence="11">
    <location>
        <begin position="96"/>
        <end position="114"/>
    </location>
</feature>
<protein>
    <recommendedName>
        <fullName evidence="4">RING-type E3 ubiquitin transferase</fullName>
        <ecNumber evidence="4">2.3.2.27</ecNumber>
    </recommendedName>
</protein>
<dbReference type="GO" id="GO:0061630">
    <property type="term" value="F:ubiquitin protein ligase activity"/>
    <property type="evidence" value="ECO:0000318"/>
    <property type="project" value="GO_Central"/>
</dbReference>
<dbReference type="STRING" id="6669.E9GJ22"/>
<evidence type="ECO:0000256" key="4">
    <source>
        <dbReference type="ARBA" id="ARBA00012483"/>
    </source>
</evidence>
<dbReference type="GO" id="GO:0008270">
    <property type="term" value="F:zinc ion binding"/>
    <property type="evidence" value="ECO:0007669"/>
    <property type="project" value="UniProtKB-KW"/>
</dbReference>
<dbReference type="FunFam" id="3.30.40.10:FF:000041">
    <property type="entry name" value="E3 ubiquitin-protein ligase SINAT3"/>
    <property type="match status" value="1"/>
</dbReference>
<dbReference type="Proteomes" id="UP000000305">
    <property type="component" value="Unassembled WGS sequence"/>
</dbReference>
<dbReference type="InterPro" id="IPR013010">
    <property type="entry name" value="Znf_SIAH"/>
</dbReference>
<feature type="domain" description="RING-type" evidence="12">
    <location>
        <begin position="238"/>
        <end position="273"/>
    </location>
</feature>
<dbReference type="InterPro" id="IPR001841">
    <property type="entry name" value="Znf_RING"/>
</dbReference>
<dbReference type="Pfam" id="PF21362">
    <property type="entry name" value="Sina_RING"/>
    <property type="match status" value="1"/>
</dbReference>
<evidence type="ECO:0000256" key="6">
    <source>
        <dbReference type="ARBA" id="ARBA00022723"/>
    </source>
</evidence>
<dbReference type="KEGG" id="dpx:DAPPUDRAFT_304089"/>
<comment type="pathway">
    <text evidence="2">Protein modification; protein ubiquitination.</text>
</comment>
<evidence type="ECO:0000256" key="8">
    <source>
        <dbReference type="ARBA" id="ARBA00022786"/>
    </source>
</evidence>
<dbReference type="OrthoDB" id="941555at2759"/>
<reference evidence="14 15" key="1">
    <citation type="journal article" date="2011" name="Science">
        <title>The ecoresponsive genome of Daphnia pulex.</title>
        <authorList>
            <person name="Colbourne J.K."/>
            <person name="Pfrender M.E."/>
            <person name="Gilbert D."/>
            <person name="Thomas W.K."/>
            <person name="Tucker A."/>
            <person name="Oakley T.H."/>
            <person name="Tokishita S."/>
            <person name="Aerts A."/>
            <person name="Arnold G.J."/>
            <person name="Basu M.K."/>
            <person name="Bauer D.J."/>
            <person name="Caceres C.E."/>
            <person name="Carmel L."/>
            <person name="Casola C."/>
            <person name="Choi J.H."/>
            <person name="Detter J.C."/>
            <person name="Dong Q."/>
            <person name="Dusheyko S."/>
            <person name="Eads B.D."/>
            <person name="Frohlich T."/>
            <person name="Geiler-Samerotte K.A."/>
            <person name="Gerlach D."/>
            <person name="Hatcher P."/>
            <person name="Jogdeo S."/>
            <person name="Krijgsveld J."/>
            <person name="Kriventseva E.V."/>
            <person name="Kultz D."/>
            <person name="Laforsch C."/>
            <person name="Lindquist E."/>
            <person name="Lopez J."/>
            <person name="Manak J.R."/>
            <person name="Muller J."/>
            <person name="Pangilinan J."/>
            <person name="Patwardhan R.P."/>
            <person name="Pitluck S."/>
            <person name="Pritham E.J."/>
            <person name="Rechtsteiner A."/>
            <person name="Rho M."/>
            <person name="Rogozin I.B."/>
            <person name="Sakarya O."/>
            <person name="Salamov A."/>
            <person name="Schaack S."/>
            <person name="Shapiro H."/>
            <person name="Shiga Y."/>
            <person name="Skalitzky C."/>
            <person name="Smith Z."/>
            <person name="Souvorov A."/>
            <person name="Sung W."/>
            <person name="Tang Z."/>
            <person name="Tsuchiya D."/>
            <person name="Tu H."/>
            <person name="Vos H."/>
            <person name="Wang M."/>
            <person name="Wolf Y.I."/>
            <person name="Yamagata H."/>
            <person name="Yamada T."/>
            <person name="Ye Y."/>
            <person name="Shaw J.R."/>
            <person name="Andrews J."/>
            <person name="Crease T.J."/>
            <person name="Tang H."/>
            <person name="Lucas S.M."/>
            <person name="Robertson H.M."/>
            <person name="Bork P."/>
            <person name="Koonin E.V."/>
            <person name="Zdobnov E.M."/>
            <person name="Grigoriev I.V."/>
            <person name="Lynch M."/>
            <person name="Boore J.L."/>
        </authorList>
    </citation>
    <scope>NUCLEOTIDE SEQUENCE [LARGE SCALE GENOMIC DNA]</scope>
</reference>
<dbReference type="SUPFAM" id="SSF49599">
    <property type="entry name" value="TRAF domain-like"/>
    <property type="match status" value="1"/>
</dbReference>
<dbReference type="Pfam" id="PF21361">
    <property type="entry name" value="Sina_ZnF"/>
    <property type="match status" value="1"/>
</dbReference>
<keyword evidence="6" id="KW-0479">Metal-binding</keyword>
<evidence type="ECO:0000256" key="10">
    <source>
        <dbReference type="PROSITE-ProRule" id="PRU00455"/>
    </source>
</evidence>
<name>E9GJ22_DAPPU</name>
<dbReference type="HOGENOM" id="CLU_535598_0_0_1"/>
<organism evidence="14 15">
    <name type="scientific">Daphnia pulex</name>
    <name type="common">Water flea</name>
    <dbReference type="NCBI Taxonomy" id="6669"/>
    <lineage>
        <taxon>Eukaryota</taxon>
        <taxon>Metazoa</taxon>
        <taxon>Ecdysozoa</taxon>
        <taxon>Arthropoda</taxon>
        <taxon>Crustacea</taxon>
        <taxon>Branchiopoda</taxon>
        <taxon>Diplostraca</taxon>
        <taxon>Cladocera</taxon>
        <taxon>Anomopoda</taxon>
        <taxon>Daphniidae</taxon>
        <taxon>Daphnia</taxon>
    </lineage>
</organism>
<feature type="region of interest" description="Disordered" evidence="11">
    <location>
        <begin position="181"/>
        <end position="203"/>
    </location>
</feature>
<evidence type="ECO:0000313" key="14">
    <source>
        <dbReference type="EMBL" id="EFX80560.1"/>
    </source>
</evidence>
<keyword evidence="15" id="KW-1185">Reference proteome</keyword>
<dbReference type="EC" id="2.3.2.27" evidence="4"/>
<comment type="similarity">
    <text evidence="3">Belongs to the SINA (Seven in absentia) family.</text>
</comment>
<dbReference type="EMBL" id="GL732547">
    <property type="protein sequence ID" value="EFX80560.1"/>
    <property type="molecule type" value="Genomic_DNA"/>
</dbReference>
<dbReference type="GO" id="GO:0016567">
    <property type="term" value="P:protein ubiquitination"/>
    <property type="evidence" value="ECO:0007669"/>
    <property type="project" value="UniProtKB-UniPathway"/>
</dbReference>
<dbReference type="PROSITE" id="PS50089">
    <property type="entry name" value="ZF_RING_2"/>
    <property type="match status" value="1"/>
</dbReference>
<keyword evidence="9" id="KW-0862">Zinc</keyword>
<evidence type="ECO:0000259" key="12">
    <source>
        <dbReference type="PROSITE" id="PS50089"/>
    </source>
</evidence>
<dbReference type="InParanoid" id="E9GJ22"/>
<dbReference type="CDD" id="cd16571">
    <property type="entry name" value="RING-HC_SIAHs"/>
    <property type="match status" value="1"/>
</dbReference>
<evidence type="ECO:0000256" key="2">
    <source>
        <dbReference type="ARBA" id="ARBA00004906"/>
    </source>
</evidence>
<evidence type="ECO:0000256" key="7">
    <source>
        <dbReference type="ARBA" id="ARBA00022771"/>
    </source>
</evidence>
<dbReference type="UniPathway" id="UPA00143"/>
<accession>E9GJ22</accession>
<feature type="region of interest" description="Disordered" evidence="11">
    <location>
        <begin position="89"/>
        <end position="133"/>
    </location>
</feature>
<dbReference type="GO" id="GO:0010498">
    <property type="term" value="P:proteasomal protein catabolic process"/>
    <property type="evidence" value="ECO:0007669"/>
    <property type="project" value="UniProtKB-ARBA"/>
</dbReference>
<dbReference type="GO" id="GO:0005737">
    <property type="term" value="C:cytoplasm"/>
    <property type="evidence" value="ECO:0000318"/>
    <property type="project" value="GO_Central"/>
</dbReference>
<keyword evidence="5" id="KW-0808">Transferase</keyword>
<feature type="region of interest" description="Disordered" evidence="11">
    <location>
        <begin position="1"/>
        <end position="33"/>
    </location>
</feature>
<dbReference type="GO" id="GO:0006511">
    <property type="term" value="P:ubiquitin-dependent protein catabolic process"/>
    <property type="evidence" value="ECO:0007669"/>
    <property type="project" value="InterPro"/>
</dbReference>
<dbReference type="PROSITE" id="PS51081">
    <property type="entry name" value="ZF_SIAH"/>
    <property type="match status" value="1"/>
</dbReference>
<comment type="catalytic activity">
    <reaction evidence="1">
        <text>S-ubiquitinyl-[E2 ubiquitin-conjugating enzyme]-L-cysteine + [acceptor protein]-L-lysine = [E2 ubiquitin-conjugating enzyme]-L-cysteine + N(6)-ubiquitinyl-[acceptor protein]-L-lysine.</text>
        <dbReference type="EC" id="2.3.2.27"/>
    </reaction>
</comment>
<evidence type="ECO:0000256" key="3">
    <source>
        <dbReference type="ARBA" id="ARBA00009119"/>
    </source>
</evidence>
<evidence type="ECO:0000256" key="11">
    <source>
        <dbReference type="SAM" id="MobiDB-lite"/>
    </source>
</evidence>
<evidence type="ECO:0000256" key="5">
    <source>
        <dbReference type="ARBA" id="ARBA00022679"/>
    </source>
</evidence>
<dbReference type="SUPFAM" id="SSF57850">
    <property type="entry name" value="RING/U-box"/>
    <property type="match status" value="1"/>
</dbReference>
<dbReference type="InterPro" id="IPR004162">
    <property type="entry name" value="SINA-like_animal"/>
</dbReference>
<feature type="domain" description="SIAH-type" evidence="13">
    <location>
        <begin position="290"/>
        <end position="348"/>
    </location>
</feature>
<keyword evidence="8" id="KW-0833">Ubl conjugation pathway</keyword>
<feature type="compositionally biased region" description="Polar residues" evidence="11">
    <location>
        <begin position="115"/>
        <end position="133"/>
    </location>
</feature>
<dbReference type="PANTHER" id="PTHR45877">
    <property type="entry name" value="E3 UBIQUITIN-PROTEIN LIGASE SIAH2"/>
    <property type="match status" value="1"/>
</dbReference>
<dbReference type="AlphaFoldDB" id="E9GJ22"/>
<sequence>MKRYSDNMSPGRWKRICPPAHDSDSDSSSSDSDGNINSFYRRLYSYGGQNCNQCGFPNLVCSCNLRHNRPAVATSSRESMILIDPIEPNERVAGPTGANGSSHASTSGNSSSSSFQPTLNSGATSTGNDNEIPSVSFRASTSIEQFTLSRQNPESTFAYAIANRRRLEMYSDLEETASPIFQPPKLHNFSRSNRLKDTTESQTSIEVTASDATAVEADREANKDLNEFNSRLLSLIECPVCLEPICPPVHQCRRGHLVCGKCKSQLHQCPTCRDKLSEMRNFAVERIAQLLKYPCQNAGLGCPISILLSGKNTHESTCPFRHYQCLFRTCSWAGFQQEMVPHLRSTHPLRFLEGSRQEIDVELNSPTLFYTDWALSCFGRIFRLNVFHHIPNSMFYVSAYVAGGCGEGTPGSAGLPSASGGHSESDYTYTVTVNGTLGRRVSFTRQMHGESTRTSQLCHSEDCFSIRGDKLQNYTRDRGSKLRLYVQLEQLADPTTTNSSQETNPIVSN</sequence>
<evidence type="ECO:0000256" key="9">
    <source>
        <dbReference type="ARBA" id="ARBA00022833"/>
    </source>
</evidence>
<keyword evidence="7 10" id="KW-0863">Zinc-finger</keyword>
<dbReference type="eggNOG" id="KOG3002">
    <property type="taxonomic scope" value="Eukaryota"/>
</dbReference>
<evidence type="ECO:0000259" key="13">
    <source>
        <dbReference type="PROSITE" id="PS51081"/>
    </source>
</evidence>
<proteinExistence type="inferred from homology"/>
<dbReference type="Gene3D" id="3.30.40.10">
    <property type="entry name" value="Zinc/RING finger domain, C3HC4 (zinc finger)"/>
    <property type="match status" value="2"/>
</dbReference>
<dbReference type="InterPro" id="IPR013083">
    <property type="entry name" value="Znf_RING/FYVE/PHD"/>
</dbReference>
<gene>
    <name evidence="14" type="ORF">DAPPUDRAFT_304089</name>
</gene>
<evidence type="ECO:0000313" key="15">
    <source>
        <dbReference type="Proteomes" id="UP000000305"/>
    </source>
</evidence>
<dbReference type="InterPro" id="IPR049548">
    <property type="entry name" value="Sina-like_RING"/>
</dbReference>
<evidence type="ECO:0000256" key="1">
    <source>
        <dbReference type="ARBA" id="ARBA00000900"/>
    </source>
</evidence>
<dbReference type="PANTHER" id="PTHR45877:SF2">
    <property type="entry name" value="E3 UBIQUITIN-PROTEIN LIGASE SINA-RELATED"/>
    <property type="match status" value="1"/>
</dbReference>